<name>A0ABR4HMN3_9EURO</name>
<proteinExistence type="predicted"/>
<reference evidence="1 2" key="1">
    <citation type="submission" date="2024-07" db="EMBL/GenBank/DDBJ databases">
        <title>Section-level genome sequencing and comparative genomics of Aspergillus sections Usti and Cavernicolus.</title>
        <authorList>
            <consortium name="Lawrence Berkeley National Laboratory"/>
            <person name="Nybo J.L."/>
            <person name="Vesth T.C."/>
            <person name="Theobald S."/>
            <person name="Frisvad J.C."/>
            <person name="Larsen T.O."/>
            <person name="Kjaerboelling I."/>
            <person name="Rothschild-Mancinelli K."/>
            <person name="Lyhne E.K."/>
            <person name="Kogle M.E."/>
            <person name="Barry K."/>
            <person name="Clum A."/>
            <person name="Na H."/>
            <person name="Ledsgaard L."/>
            <person name="Lin J."/>
            <person name="Lipzen A."/>
            <person name="Kuo A."/>
            <person name="Riley R."/>
            <person name="Mondo S."/>
            <person name="LaButti K."/>
            <person name="Haridas S."/>
            <person name="Pangalinan J."/>
            <person name="Salamov A.A."/>
            <person name="Simmons B.A."/>
            <person name="Magnuson J.K."/>
            <person name="Chen J."/>
            <person name="Drula E."/>
            <person name="Henrissat B."/>
            <person name="Wiebenga A."/>
            <person name="Lubbers R.J."/>
            <person name="Gomes A.C."/>
            <person name="Makela M.R."/>
            <person name="Stajich J."/>
            <person name="Grigoriev I.V."/>
            <person name="Mortensen U.H."/>
            <person name="De vries R.P."/>
            <person name="Baker S.E."/>
            <person name="Andersen M.R."/>
        </authorList>
    </citation>
    <scope>NUCLEOTIDE SEQUENCE [LARGE SCALE GENOMIC DNA]</scope>
    <source>
        <strain evidence="1 2">CBS 600.67</strain>
    </source>
</reference>
<protein>
    <submittedName>
        <fullName evidence="1">Uncharacterized protein</fullName>
    </submittedName>
</protein>
<sequence length="53" mass="6008">MVKVYNPPISCLIPIASQQTSIYIVIIHYHVQRPHGTTNQSVPVVRAPCRRKP</sequence>
<accession>A0ABR4HMN3</accession>
<comment type="caution">
    <text evidence="1">The sequence shown here is derived from an EMBL/GenBank/DDBJ whole genome shotgun (WGS) entry which is preliminary data.</text>
</comment>
<organism evidence="1 2">
    <name type="scientific">Aspergillus cavernicola</name>
    <dbReference type="NCBI Taxonomy" id="176166"/>
    <lineage>
        <taxon>Eukaryota</taxon>
        <taxon>Fungi</taxon>
        <taxon>Dikarya</taxon>
        <taxon>Ascomycota</taxon>
        <taxon>Pezizomycotina</taxon>
        <taxon>Eurotiomycetes</taxon>
        <taxon>Eurotiomycetidae</taxon>
        <taxon>Eurotiales</taxon>
        <taxon>Aspergillaceae</taxon>
        <taxon>Aspergillus</taxon>
        <taxon>Aspergillus subgen. Nidulantes</taxon>
    </lineage>
</organism>
<dbReference type="Proteomes" id="UP001610335">
    <property type="component" value="Unassembled WGS sequence"/>
</dbReference>
<gene>
    <name evidence="1" type="ORF">BDW59DRAFT_153234</name>
</gene>
<keyword evidence="2" id="KW-1185">Reference proteome</keyword>
<dbReference type="EMBL" id="JBFXLS010000101">
    <property type="protein sequence ID" value="KAL2816434.1"/>
    <property type="molecule type" value="Genomic_DNA"/>
</dbReference>
<evidence type="ECO:0000313" key="1">
    <source>
        <dbReference type="EMBL" id="KAL2816434.1"/>
    </source>
</evidence>
<evidence type="ECO:0000313" key="2">
    <source>
        <dbReference type="Proteomes" id="UP001610335"/>
    </source>
</evidence>